<accession>A0A326UB37</accession>
<proteinExistence type="predicted"/>
<dbReference type="Proteomes" id="UP000248806">
    <property type="component" value="Unassembled WGS sequence"/>
</dbReference>
<reference evidence="1 2" key="1">
    <citation type="submission" date="2018-06" db="EMBL/GenBank/DDBJ databases">
        <title>Genomic Encyclopedia of Archaeal and Bacterial Type Strains, Phase II (KMG-II): from individual species to whole genera.</title>
        <authorList>
            <person name="Goeker M."/>
        </authorList>
    </citation>
    <scope>NUCLEOTIDE SEQUENCE [LARGE SCALE GENOMIC DNA]</scope>
    <source>
        <strain evidence="1 2">ATCC BAA-1881</strain>
    </source>
</reference>
<gene>
    <name evidence="1" type="ORF">EI42_04323</name>
</gene>
<protein>
    <submittedName>
        <fullName evidence="1">Uncharacterized protein</fullName>
    </submittedName>
</protein>
<organism evidence="1 2">
    <name type="scientific">Thermosporothrix hazakensis</name>
    <dbReference type="NCBI Taxonomy" id="644383"/>
    <lineage>
        <taxon>Bacteria</taxon>
        <taxon>Bacillati</taxon>
        <taxon>Chloroflexota</taxon>
        <taxon>Ktedonobacteria</taxon>
        <taxon>Ktedonobacterales</taxon>
        <taxon>Thermosporotrichaceae</taxon>
        <taxon>Thermosporothrix</taxon>
    </lineage>
</organism>
<evidence type="ECO:0000313" key="2">
    <source>
        <dbReference type="Proteomes" id="UP000248806"/>
    </source>
</evidence>
<dbReference type="RefSeq" id="WP_111324659.1">
    <property type="nucleotide sequence ID" value="NZ_BIFX01000002.1"/>
</dbReference>
<name>A0A326UB37_THEHA</name>
<keyword evidence="2" id="KW-1185">Reference proteome</keyword>
<sequence length="110" mass="11664">MGSDDRVHVWDQQELKEQTRNRRALVNVKHPREGVHEDGTTRSRIGIAGGVLNMADPAAAGDGALACAGGDRGALCAAPRYKQATFERFDASVPGVAEAYTAALGYAKQP</sequence>
<evidence type="ECO:0000313" key="1">
    <source>
        <dbReference type="EMBL" id="PZW25271.1"/>
    </source>
</evidence>
<dbReference type="EMBL" id="QKUF01000019">
    <property type="protein sequence ID" value="PZW25271.1"/>
    <property type="molecule type" value="Genomic_DNA"/>
</dbReference>
<comment type="caution">
    <text evidence="1">The sequence shown here is derived from an EMBL/GenBank/DDBJ whole genome shotgun (WGS) entry which is preliminary data.</text>
</comment>
<dbReference type="AlphaFoldDB" id="A0A326UB37"/>